<dbReference type="AlphaFoldDB" id="A0A8J2JS96"/>
<feature type="non-terminal residue" evidence="1">
    <location>
        <position position="35"/>
    </location>
</feature>
<protein>
    <submittedName>
        <fullName evidence="1">Uncharacterized protein</fullName>
    </submittedName>
</protein>
<keyword evidence="2" id="KW-1185">Reference proteome</keyword>
<proteinExistence type="predicted"/>
<accession>A0A8J2JS96</accession>
<comment type="caution">
    <text evidence="1">The sequence shown here is derived from an EMBL/GenBank/DDBJ whole genome shotgun (WGS) entry which is preliminary data.</text>
</comment>
<reference evidence="1" key="1">
    <citation type="submission" date="2021-06" db="EMBL/GenBank/DDBJ databases">
        <authorList>
            <person name="Hodson N. C."/>
            <person name="Mongue J. A."/>
            <person name="Jaron S. K."/>
        </authorList>
    </citation>
    <scope>NUCLEOTIDE SEQUENCE</scope>
</reference>
<organism evidence="1 2">
    <name type="scientific">Allacma fusca</name>
    <dbReference type="NCBI Taxonomy" id="39272"/>
    <lineage>
        <taxon>Eukaryota</taxon>
        <taxon>Metazoa</taxon>
        <taxon>Ecdysozoa</taxon>
        <taxon>Arthropoda</taxon>
        <taxon>Hexapoda</taxon>
        <taxon>Collembola</taxon>
        <taxon>Symphypleona</taxon>
        <taxon>Sminthuridae</taxon>
        <taxon>Allacma</taxon>
    </lineage>
</organism>
<gene>
    <name evidence="1" type="ORF">AFUS01_LOCUS14518</name>
</gene>
<feature type="non-terminal residue" evidence="1">
    <location>
        <position position="1"/>
    </location>
</feature>
<evidence type="ECO:0000313" key="2">
    <source>
        <dbReference type="Proteomes" id="UP000708208"/>
    </source>
</evidence>
<name>A0A8J2JS96_9HEXA</name>
<evidence type="ECO:0000313" key="1">
    <source>
        <dbReference type="EMBL" id="CAG7725564.1"/>
    </source>
</evidence>
<dbReference type="EMBL" id="CAJVCH010123887">
    <property type="protein sequence ID" value="CAG7725564.1"/>
    <property type="molecule type" value="Genomic_DNA"/>
</dbReference>
<dbReference type="Proteomes" id="UP000708208">
    <property type="component" value="Unassembled WGS sequence"/>
</dbReference>
<sequence>APPLKERGSPVCEFKASSEFSCSDALSLKERGSPV</sequence>